<evidence type="ECO:0000313" key="2">
    <source>
        <dbReference type="Proteomes" id="UP000763802"/>
    </source>
</evidence>
<protein>
    <recommendedName>
        <fullName evidence="3">GDSL-like Lipase/Acylhydrolase family protein</fullName>
    </recommendedName>
</protein>
<dbReference type="Proteomes" id="UP000763802">
    <property type="component" value="Unassembled WGS sequence"/>
</dbReference>
<evidence type="ECO:0000313" key="1">
    <source>
        <dbReference type="EMBL" id="MBT3140437.1"/>
    </source>
</evidence>
<evidence type="ECO:0008006" key="3">
    <source>
        <dbReference type="Google" id="ProtNLM"/>
    </source>
</evidence>
<dbReference type="EMBL" id="JAHHDY010000008">
    <property type="protein sequence ID" value="MBT3140437.1"/>
    <property type="molecule type" value="Genomic_DNA"/>
</dbReference>
<accession>A0ABS5WMS4</accession>
<reference evidence="1 2" key="1">
    <citation type="submission" date="2021-05" db="EMBL/GenBank/DDBJ databases">
        <title>Draft genomes of marine bacteria isolated from model chitin particles.</title>
        <authorList>
            <person name="Datta M.S."/>
            <person name="Schwartzman J.A."/>
            <person name="Cordero O."/>
        </authorList>
    </citation>
    <scope>NUCLEOTIDE SEQUENCE [LARGE SCALE GENOMIC DNA]</scope>
    <source>
        <strain evidence="1 2">4E07</strain>
    </source>
</reference>
<name>A0ABS5WMS4_9RHOB</name>
<gene>
    <name evidence="1" type="ORF">KL867_05205</name>
</gene>
<comment type="caution">
    <text evidence="1">The sequence shown here is derived from an EMBL/GenBank/DDBJ whole genome shotgun (WGS) entry which is preliminary data.</text>
</comment>
<proteinExistence type="predicted"/>
<organism evidence="1 2">
    <name type="scientific">Falsiruegeria litorea</name>
    <dbReference type="NCBI Taxonomy" id="1280831"/>
    <lineage>
        <taxon>Bacteria</taxon>
        <taxon>Pseudomonadati</taxon>
        <taxon>Pseudomonadota</taxon>
        <taxon>Alphaproteobacteria</taxon>
        <taxon>Rhodobacterales</taxon>
        <taxon>Roseobacteraceae</taxon>
        <taxon>Falsiruegeria</taxon>
    </lineage>
</organism>
<sequence length="348" mass="39494">MTEQITYSQLLELVRDPETTDDELLNYFQLDTGQGGFDFCLRVNPNTVIMTEADAEFENAMQIGNGIERYRRRLRFYSKKRNYPERPVILSEGDSWFQFPLLIQETIDHLSDHFNVWSLGAAGDTLANMTEGNPRKHGFEFLIGLRQLNGAARAFLFSAAGNDILGEDPGTKLPMLEPLLVHFNGDERDVQGHIDHKKLDDRLTHLEAGYLRMIDLVRNETGCENLPIVVHGYDYAFPYPFGSQEHRNPIYAANDQWLGRAFTAKGIEESNLRRSIIIHLVDRLYEMLNGLSEKASSSGIWVVDCRGAMPDLTDWADEIHGNSRGFAEVGRRFRITLDKAIAHSGGET</sequence>
<dbReference type="RefSeq" id="WP_215193666.1">
    <property type="nucleotide sequence ID" value="NZ_JAHHDY010000008.1"/>
</dbReference>
<keyword evidence="2" id="KW-1185">Reference proteome</keyword>